<evidence type="ECO:0000256" key="1">
    <source>
        <dbReference type="ARBA" id="ARBA00000085"/>
    </source>
</evidence>
<evidence type="ECO:0000256" key="5">
    <source>
        <dbReference type="ARBA" id="ARBA00022777"/>
    </source>
</evidence>
<dbReference type="SUPFAM" id="SSF47384">
    <property type="entry name" value="Homodimeric domain of signal transducing histidine kinase"/>
    <property type="match status" value="1"/>
</dbReference>
<feature type="coiled-coil region" evidence="7">
    <location>
        <begin position="308"/>
        <end position="335"/>
    </location>
</feature>
<dbReference type="SUPFAM" id="SSF55874">
    <property type="entry name" value="ATPase domain of HSP90 chaperone/DNA topoisomerase II/histidine kinase"/>
    <property type="match status" value="1"/>
</dbReference>
<evidence type="ECO:0000256" key="4">
    <source>
        <dbReference type="ARBA" id="ARBA00022679"/>
    </source>
</evidence>
<dbReference type="PROSITE" id="PS50109">
    <property type="entry name" value="HIS_KIN"/>
    <property type="match status" value="1"/>
</dbReference>
<proteinExistence type="predicted"/>
<feature type="domain" description="Response regulatory" evidence="9">
    <location>
        <begin position="24"/>
        <end position="148"/>
    </location>
</feature>
<dbReference type="InterPro" id="IPR036890">
    <property type="entry name" value="HATPase_C_sf"/>
</dbReference>
<dbReference type="InterPro" id="IPR050351">
    <property type="entry name" value="BphY/WalK/GraS-like"/>
</dbReference>
<dbReference type="InterPro" id="IPR004358">
    <property type="entry name" value="Sig_transdc_His_kin-like_C"/>
</dbReference>
<keyword evidence="5" id="KW-0418">Kinase</keyword>
<keyword evidence="3 6" id="KW-0597">Phosphoprotein</keyword>
<dbReference type="PANTHER" id="PTHR42878">
    <property type="entry name" value="TWO-COMPONENT HISTIDINE KINASE"/>
    <property type="match status" value="1"/>
</dbReference>
<dbReference type="Pfam" id="PF02518">
    <property type="entry name" value="HATPase_c"/>
    <property type="match status" value="1"/>
</dbReference>
<keyword evidence="11" id="KW-1185">Reference proteome</keyword>
<dbReference type="Pfam" id="PF00072">
    <property type="entry name" value="Response_reg"/>
    <property type="match status" value="1"/>
</dbReference>
<dbReference type="PRINTS" id="PR00344">
    <property type="entry name" value="BCTRLSENSOR"/>
</dbReference>
<accession>A0ABV2NKN7</accession>
<dbReference type="PANTHER" id="PTHR42878:SF15">
    <property type="entry name" value="BACTERIOPHYTOCHROME"/>
    <property type="match status" value="1"/>
</dbReference>
<dbReference type="Pfam" id="PF11849">
    <property type="entry name" value="DUF3369"/>
    <property type="match status" value="1"/>
</dbReference>
<dbReference type="SUPFAM" id="SSF52172">
    <property type="entry name" value="CheY-like"/>
    <property type="match status" value="1"/>
</dbReference>
<dbReference type="EC" id="2.7.13.3" evidence="2"/>
<evidence type="ECO:0000256" key="2">
    <source>
        <dbReference type="ARBA" id="ARBA00012438"/>
    </source>
</evidence>
<dbReference type="RefSeq" id="WP_070999916.1">
    <property type="nucleotide sequence ID" value="NZ_JBEPNV010000001.1"/>
</dbReference>
<dbReference type="SMART" id="SM00388">
    <property type="entry name" value="HisKA"/>
    <property type="match status" value="1"/>
</dbReference>
<dbReference type="InterPro" id="IPR003661">
    <property type="entry name" value="HisK_dim/P_dom"/>
</dbReference>
<comment type="catalytic activity">
    <reaction evidence="1">
        <text>ATP + protein L-histidine = ADP + protein N-phospho-L-histidine.</text>
        <dbReference type="EC" id="2.7.13.3"/>
    </reaction>
</comment>
<evidence type="ECO:0000313" key="11">
    <source>
        <dbReference type="Proteomes" id="UP001549119"/>
    </source>
</evidence>
<dbReference type="InterPro" id="IPR005467">
    <property type="entry name" value="His_kinase_dom"/>
</dbReference>
<dbReference type="InterPro" id="IPR036097">
    <property type="entry name" value="HisK_dim/P_sf"/>
</dbReference>
<dbReference type="InterPro" id="IPR011006">
    <property type="entry name" value="CheY-like_superfamily"/>
</dbReference>
<feature type="modified residue" description="4-aspartylphosphate" evidence="6">
    <location>
        <position position="79"/>
    </location>
</feature>
<dbReference type="Pfam" id="PF00512">
    <property type="entry name" value="HisKA"/>
    <property type="match status" value="1"/>
</dbReference>
<dbReference type="Gene3D" id="1.10.287.130">
    <property type="match status" value="1"/>
</dbReference>
<dbReference type="InterPro" id="IPR001789">
    <property type="entry name" value="Sig_transdc_resp-reg_receiver"/>
</dbReference>
<dbReference type="SMART" id="SM00448">
    <property type="entry name" value="REC"/>
    <property type="match status" value="1"/>
</dbReference>
<evidence type="ECO:0000259" key="8">
    <source>
        <dbReference type="PROSITE" id="PS50109"/>
    </source>
</evidence>
<feature type="domain" description="Histidine kinase" evidence="8">
    <location>
        <begin position="356"/>
        <end position="580"/>
    </location>
</feature>
<evidence type="ECO:0000256" key="6">
    <source>
        <dbReference type="PROSITE-ProRule" id="PRU00169"/>
    </source>
</evidence>
<keyword evidence="4" id="KW-0808">Transferase</keyword>
<sequence>MDDDTLTLIPDDPDEAQPTAGAWVIAVIDDDPAVHDGTRYALASYTLDGRGLEILTARSAAEARVLLAERRDVAVVLLDVVMETDNAGLELVDYIRRELRQETVRIILRTGQPGQAPERRIIVDYDINDYKAKTELTADKLFTSLTAALRAHQQLKRLDETRRGLEIIIDAAPMLLDHKSMQRLAEGVLTQVASLLNVACAGILVLRETAAPQERFCVLAGSGCYGHYAGREPAWPLEERVQPLVERAFAERRHSFGEHWSTLYLHTASGSEIVALIEADRQLSETDRSLIALFTSRLSIAFDNVILYERLQQTNADLERRVVERTAELIRANRRLDLQRSDLRRANSLKTEILGTIAHDLKNPLAVILGRAEMLSDLIDMQGDREQMRAQVQHVRTSAKGLTTMIDSLMADAMNDALDISLRREPVDLAGLAREVCEADRPLADAKGQTLVCEGPDELFLCGDAERLREALDNLVSNAIKYSSTGGAITVRVSREPGPRGAELVCAVADHGPGLSPEDSSRVFGRFQRLSAKPTGGENSTGLGLSIVRRIAELHGGRATAESAGPGLGAVFAIRFPEESVGLF</sequence>
<evidence type="ECO:0000256" key="3">
    <source>
        <dbReference type="ARBA" id="ARBA00022553"/>
    </source>
</evidence>
<dbReference type="CDD" id="cd00082">
    <property type="entry name" value="HisKA"/>
    <property type="match status" value="1"/>
</dbReference>
<dbReference type="PROSITE" id="PS50110">
    <property type="entry name" value="RESPONSE_REGULATORY"/>
    <property type="match status" value="1"/>
</dbReference>
<organism evidence="10 11">
    <name type="scientific">Methylobacterium radiotolerans</name>
    <dbReference type="NCBI Taxonomy" id="31998"/>
    <lineage>
        <taxon>Bacteria</taxon>
        <taxon>Pseudomonadati</taxon>
        <taxon>Pseudomonadota</taxon>
        <taxon>Alphaproteobacteria</taxon>
        <taxon>Hyphomicrobiales</taxon>
        <taxon>Methylobacteriaceae</taxon>
        <taxon>Methylobacterium</taxon>
    </lineage>
</organism>
<protein>
    <recommendedName>
        <fullName evidence="2">histidine kinase</fullName>
        <ecNumber evidence="2">2.7.13.3</ecNumber>
    </recommendedName>
</protein>
<dbReference type="SUPFAM" id="SSF55781">
    <property type="entry name" value="GAF domain-like"/>
    <property type="match status" value="1"/>
</dbReference>
<evidence type="ECO:0000259" key="9">
    <source>
        <dbReference type="PROSITE" id="PS50110"/>
    </source>
</evidence>
<evidence type="ECO:0000313" key="10">
    <source>
        <dbReference type="EMBL" id="MET3867001.1"/>
    </source>
</evidence>
<reference evidence="10 11" key="1">
    <citation type="submission" date="2024-06" db="EMBL/GenBank/DDBJ databases">
        <title>Genomics of switchgrass bacterial isolates.</title>
        <authorList>
            <person name="Shade A."/>
        </authorList>
    </citation>
    <scope>NUCLEOTIDE SEQUENCE [LARGE SCALE GENOMIC DNA]</scope>
    <source>
        <strain evidence="10 11">PvP084</strain>
    </source>
</reference>
<dbReference type="Gene3D" id="3.40.50.2300">
    <property type="match status" value="1"/>
</dbReference>
<dbReference type="Gene3D" id="3.30.565.10">
    <property type="entry name" value="Histidine kinase-like ATPase, C-terminal domain"/>
    <property type="match status" value="1"/>
</dbReference>
<dbReference type="InterPro" id="IPR003594">
    <property type="entry name" value="HATPase_dom"/>
</dbReference>
<name>A0ABV2NKN7_9HYPH</name>
<dbReference type="EMBL" id="JBEPNW010000002">
    <property type="protein sequence ID" value="MET3867001.1"/>
    <property type="molecule type" value="Genomic_DNA"/>
</dbReference>
<gene>
    <name evidence="10" type="ORF">ABIC20_004310</name>
</gene>
<dbReference type="InterPro" id="IPR021800">
    <property type="entry name" value="DUF3369"/>
</dbReference>
<keyword evidence="7" id="KW-0175">Coiled coil</keyword>
<dbReference type="CDD" id="cd00075">
    <property type="entry name" value="HATPase"/>
    <property type="match status" value="1"/>
</dbReference>
<comment type="caution">
    <text evidence="10">The sequence shown here is derived from an EMBL/GenBank/DDBJ whole genome shotgun (WGS) entry which is preliminary data.</text>
</comment>
<evidence type="ECO:0000256" key="7">
    <source>
        <dbReference type="SAM" id="Coils"/>
    </source>
</evidence>
<dbReference type="Proteomes" id="UP001549119">
    <property type="component" value="Unassembled WGS sequence"/>
</dbReference>
<dbReference type="SMART" id="SM00387">
    <property type="entry name" value="HATPase_c"/>
    <property type="match status" value="1"/>
</dbReference>